<dbReference type="AlphaFoldDB" id="A0A979FZR6"/>
<dbReference type="Pfam" id="PF14905">
    <property type="entry name" value="OMP_b-brl_3"/>
    <property type="match status" value="1"/>
</dbReference>
<feature type="chain" id="PRO_5037147066" description="Outer membrane protein beta-barrel domain-containing protein" evidence="5">
    <location>
        <begin position="21"/>
        <end position="961"/>
    </location>
</feature>
<dbReference type="GO" id="GO:0009279">
    <property type="term" value="C:cell outer membrane"/>
    <property type="evidence" value="ECO:0007669"/>
    <property type="project" value="UniProtKB-SubCell"/>
</dbReference>
<feature type="signal peptide" evidence="5">
    <location>
        <begin position="1"/>
        <end position="20"/>
    </location>
</feature>
<dbReference type="Gene3D" id="2.60.40.1120">
    <property type="entry name" value="Carboxypeptidase-like, regulatory domain"/>
    <property type="match status" value="1"/>
</dbReference>
<keyword evidence="3" id="KW-0998">Cell outer membrane</keyword>
<evidence type="ECO:0000313" key="7">
    <source>
        <dbReference type="EMBL" id="ACU58194.1"/>
    </source>
</evidence>
<comment type="subcellular location">
    <subcellularLocation>
        <location evidence="1">Cell outer membrane</location>
    </subcellularLocation>
</comment>
<evidence type="ECO:0000313" key="8">
    <source>
        <dbReference type="Proteomes" id="UP000002215"/>
    </source>
</evidence>
<dbReference type="EMBL" id="CP001699">
    <property type="protein sequence ID" value="ACU58194.1"/>
    <property type="molecule type" value="Genomic_DNA"/>
</dbReference>
<keyword evidence="5" id="KW-0732">Signal</keyword>
<reference evidence="8" key="1">
    <citation type="submission" date="2009-08" db="EMBL/GenBank/DDBJ databases">
        <title>The complete genome of Chitinophaga pinensis DSM 2588.</title>
        <authorList>
            <consortium name="US DOE Joint Genome Institute (JGI-PGF)"/>
            <person name="Lucas S."/>
            <person name="Copeland A."/>
            <person name="Lapidus A."/>
            <person name="Glavina del Rio T."/>
            <person name="Dalin E."/>
            <person name="Tice H."/>
            <person name="Bruce D."/>
            <person name="Goodwin L."/>
            <person name="Pitluck S."/>
            <person name="Kyrpides N."/>
            <person name="Mavromatis K."/>
            <person name="Ivanova N."/>
            <person name="Mikhailova N."/>
            <person name="Sims D."/>
            <person name="Meinche L."/>
            <person name="Brettin T."/>
            <person name="Detter J.C."/>
            <person name="Han C."/>
            <person name="Larimer F."/>
            <person name="Land M."/>
            <person name="Hauser L."/>
            <person name="Markowitz V."/>
            <person name="Cheng J.-F."/>
            <person name="Hugenholtz P."/>
            <person name="Woyke T."/>
            <person name="Wu D."/>
            <person name="Spring S."/>
            <person name="Klenk H.-P."/>
            <person name="Eisen J.A."/>
        </authorList>
    </citation>
    <scope>NUCLEOTIDE SEQUENCE [LARGE SCALE GENOMIC DNA]</scope>
    <source>
        <strain evidence="8">ATCC 43595 / DSM 2588 / LMG 13176 / NBRC 15968 / NCIMB 11800 / UQM 2034</strain>
    </source>
</reference>
<dbReference type="OrthoDB" id="606930at2"/>
<evidence type="ECO:0000256" key="1">
    <source>
        <dbReference type="ARBA" id="ARBA00004442"/>
    </source>
</evidence>
<dbReference type="Pfam" id="PF13620">
    <property type="entry name" value="CarboxypepD_reg"/>
    <property type="match status" value="1"/>
</dbReference>
<dbReference type="InterPro" id="IPR013784">
    <property type="entry name" value="Carb-bd-like_fold"/>
</dbReference>
<organism evidence="7 8">
    <name type="scientific">Chitinophaga pinensis (strain ATCC 43595 / DSM 2588 / LMG 13176 / NBRC 15968 / NCIMB 11800 / UQM 2034)</name>
    <dbReference type="NCBI Taxonomy" id="485918"/>
    <lineage>
        <taxon>Bacteria</taxon>
        <taxon>Pseudomonadati</taxon>
        <taxon>Bacteroidota</taxon>
        <taxon>Chitinophagia</taxon>
        <taxon>Chitinophagales</taxon>
        <taxon>Chitinophagaceae</taxon>
        <taxon>Chitinophaga</taxon>
    </lineage>
</organism>
<feature type="region of interest" description="Disordered" evidence="4">
    <location>
        <begin position="937"/>
        <end position="961"/>
    </location>
</feature>
<dbReference type="InterPro" id="IPR036942">
    <property type="entry name" value="Beta-barrel_TonB_sf"/>
</dbReference>
<proteinExistence type="predicted"/>
<dbReference type="SUPFAM" id="SSF49452">
    <property type="entry name" value="Starch-binding domain-like"/>
    <property type="match status" value="1"/>
</dbReference>
<dbReference type="SUPFAM" id="SSF56935">
    <property type="entry name" value="Porins"/>
    <property type="match status" value="1"/>
</dbReference>
<feature type="compositionally biased region" description="Gly residues" evidence="4">
    <location>
        <begin position="299"/>
        <end position="313"/>
    </location>
</feature>
<dbReference type="GO" id="GO:0030246">
    <property type="term" value="F:carbohydrate binding"/>
    <property type="evidence" value="ECO:0007669"/>
    <property type="project" value="InterPro"/>
</dbReference>
<sequence length="961" mass="106458">MKRFTLIAITLFLFALTTQAQTGQIKGLLTDSSAAHPLPDATVALLNGRDSSLAATAFTDKKGAFSFSGVSLGNYRIYITFLGYKPIFKSVTLSAADPVLDMGTIQLKGKGLLLNEVEIIQEVPPITVKKDTLEFNAGSFKTRENAVVEDLLKKLPGVTVDKDGTITAQGETVKRVLVDGKPFFGDDPKLATKNLPTDIIDKIQLIDRKSDQAQFTGIDDGNTEKTINITIKKDKKQGFFGRASAGYGDNDRFAVNASLNSFRDNKQLSFLGSGNNVNNLGYTFNDVFNFSGGGNSGGGGGGGGGRAGGGGRGAAQSTISNLGGNSTNGITRNWNAGFNYNQDINSKLKINGSYFINDTRTETKRTSDRQTFLPDTTYYYNQQSGSVTDNKNHRVNMKVEYQIDSMHSLIVTPTFSYSDGGTTSSNTYQSLDENKVQTIDGVSNNRSHATSPNFSTNALFRKKFHKIGRTLSANLTFGYNTTDRQNFFKTQDTHLGSDTTDAYFTGYDRMTQADNSGRNMGVRLTYTEPLMKDRFLELSYAWNNNYSSSTNLTYDVNGDNGKYDRLNDSLSNIFENTFTTQQAGIDIRTQKLKYDYTFGLNVQFASLLNDNVSRKTRIDQHTVNFYPSASFNYNFQRGKRLRLRYNGSTSQPTVTQLQPLPDLTSSLYVQQGNPDLKPSFQHSLNLGYNTFNNSTFRGFFTGINASLTSNKIVNANRVDTSGKQYTKPMNANGAYSLSAYAVNSLPIKKLNTTVSLNTNINYLRDVSFVSGRNNFDRLSRTYTQNFGVTQGINFNYTYKELFDFSTSANINYSGARYAVQPNNNTNYFNYSFAFDYNVNLPLGFIIGSDITYTLNAGRAEGYNVDVTMLNAFVSKSVFKNKRGLIKLSGYDLLHQNVSIARNTGENYIEDVNNMVLQRYFMLSFTFFINKFAGSGNGSGNERRRMGPPGMRMGAPMMMPRG</sequence>
<dbReference type="Proteomes" id="UP000002215">
    <property type="component" value="Chromosome"/>
</dbReference>
<dbReference type="InterPro" id="IPR041700">
    <property type="entry name" value="OMP_b-brl_3"/>
</dbReference>
<gene>
    <name evidence="7" type="ordered locus">Cpin_0696</name>
</gene>
<feature type="compositionally biased region" description="Polar residues" evidence="4">
    <location>
        <begin position="315"/>
        <end position="326"/>
    </location>
</feature>
<evidence type="ECO:0000259" key="6">
    <source>
        <dbReference type="Pfam" id="PF14905"/>
    </source>
</evidence>
<accession>A0A979FZR6</accession>
<name>A0A979FZR6_CHIPD</name>
<feature type="region of interest" description="Disordered" evidence="4">
    <location>
        <begin position="299"/>
        <end position="326"/>
    </location>
</feature>
<feature type="compositionally biased region" description="Low complexity" evidence="4">
    <location>
        <begin position="946"/>
        <end position="961"/>
    </location>
</feature>
<evidence type="ECO:0000256" key="5">
    <source>
        <dbReference type="SAM" id="SignalP"/>
    </source>
</evidence>
<evidence type="ECO:0000256" key="3">
    <source>
        <dbReference type="ARBA" id="ARBA00023237"/>
    </source>
</evidence>
<keyword evidence="2" id="KW-0472">Membrane</keyword>
<dbReference type="KEGG" id="cpi:Cpin_0696"/>
<dbReference type="RefSeq" id="WP_012788370.1">
    <property type="nucleotide sequence ID" value="NC_013132.1"/>
</dbReference>
<evidence type="ECO:0000256" key="4">
    <source>
        <dbReference type="SAM" id="MobiDB-lite"/>
    </source>
</evidence>
<protein>
    <recommendedName>
        <fullName evidence="6">Outer membrane protein beta-barrel domain-containing protein</fullName>
    </recommendedName>
</protein>
<evidence type="ECO:0000256" key="2">
    <source>
        <dbReference type="ARBA" id="ARBA00023136"/>
    </source>
</evidence>
<feature type="domain" description="Outer membrane protein beta-barrel" evidence="6">
    <location>
        <begin position="462"/>
        <end position="788"/>
    </location>
</feature>
<reference evidence="7 8" key="2">
    <citation type="journal article" date="2010" name="Stand. Genomic Sci.">
        <title>Complete genome sequence of Chitinophaga pinensis type strain (UQM 2034).</title>
        <authorList>
            <person name="Glavina Del Rio T."/>
            <person name="Abt B."/>
            <person name="Spring S."/>
            <person name="Lapidus A."/>
            <person name="Nolan M."/>
            <person name="Tice H."/>
            <person name="Copeland A."/>
            <person name="Cheng J.F."/>
            <person name="Chen F."/>
            <person name="Bruce D."/>
            <person name="Goodwin L."/>
            <person name="Pitluck S."/>
            <person name="Ivanova N."/>
            <person name="Mavromatis K."/>
            <person name="Mikhailova N."/>
            <person name="Pati A."/>
            <person name="Chen A."/>
            <person name="Palaniappan K."/>
            <person name="Land M."/>
            <person name="Hauser L."/>
            <person name="Chang Y.J."/>
            <person name="Jeffries C.D."/>
            <person name="Chain P."/>
            <person name="Saunders E."/>
            <person name="Detter J.C."/>
            <person name="Brettin T."/>
            <person name="Rohde M."/>
            <person name="Goker M."/>
            <person name="Bristow J."/>
            <person name="Eisen J.A."/>
            <person name="Markowitz V."/>
            <person name="Hugenholtz P."/>
            <person name="Kyrpides N.C."/>
            <person name="Klenk H.P."/>
            <person name="Lucas S."/>
        </authorList>
    </citation>
    <scope>NUCLEOTIDE SEQUENCE [LARGE SCALE GENOMIC DNA]</scope>
    <source>
        <strain evidence="8">ATCC 43595 / DSM 2588 / LMG 13176 / NBRC 15968 / NCIMB 11800 / UQM 2034</strain>
    </source>
</reference>
<dbReference type="Gene3D" id="2.40.170.20">
    <property type="entry name" value="TonB-dependent receptor, beta-barrel domain"/>
    <property type="match status" value="1"/>
</dbReference>